<name>A0AAJ8K3L4_9TREE</name>
<sequence length="269" mass="29649">MSRPELPHTITSHPFISISFDLAQHHDVAQGDLPTFHTGEDLVGVLQLECTVAHTISLGRIEVELVGREHATTQQEVIQKIFWQTSLAFQGPSLPISNACEADSGSSTSSSTYHPARKGITTFPIRLSLPTSLPPLFLHSDCSHFIHLARSCVEVTSTNGWAVEGSRSRIGLRVINQTRSATLSLVLTVIQRIIIRQDDGREAEMDNIVHDQSYSDSHITSAFSESVLYLDFTIPKDVRTVSASAQTSLRVDIFIQVDVGLAHEEEKIL</sequence>
<keyword evidence="2" id="KW-1185">Reference proteome</keyword>
<dbReference type="KEGG" id="kbi:30205478"/>
<evidence type="ECO:0000313" key="2">
    <source>
        <dbReference type="Proteomes" id="UP000092730"/>
    </source>
</evidence>
<evidence type="ECO:0000313" key="1">
    <source>
        <dbReference type="EMBL" id="WVW80406.1"/>
    </source>
</evidence>
<dbReference type="Proteomes" id="UP000092730">
    <property type="component" value="Chromosome 1"/>
</dbReference>
<evidence type="ECO:0008006" key="3">
    <source>
        <dbReference type="Google" id="ProtNLM"/>
    </source>
</evidence>
<reference evidence="1" key="2">
    <citation type="submission" date="2024-02" db="EMBL/GenBank/DDBJ databases">
        <title>Comparative genomics of Cryptococcus and Kwoniella reveals pathogenesis evolution and contrasting modes of karyotype evolution via chromosome fusion or intercentromeric recombination.</title>
        <authorList>
            <person name="Coelho M.A."/>
            <person name="David-Palma M."/>
            <person name="Shea T."/>
            <person name="Bowers K."/>
            <person name="McGinley-Smith S."/>
            <person name="Mohammad A.W."/>
            <person name="Gnirke A."/>
            <person name="Yurkov A.M."/>
            <person name="Nowrousian M."/>
            <person name="Sun S."/>
            <person name="Cuomo C.A."/>
            <person name="Heitman J."/>
        </authorList>
    </citation>
    <scope>NUCLEOTIDE SEQUENCE</scope>
    <source>
        <strain evidence="1">CBS 10118</strain>
    </source>
</reference>
<proteinExistence type="predicted"/>
<accession>A0AAJ8K3L4</accession>
<dbReference type="InterPro" id="IPR014752">
    <property type="entry name" value="Arrestin-like_C"/>
</dbReference>
<protein>
    <recommendedName>
        <fullName evidence="3">Arrestin-like N-terminal domain-containing protein</fullName>
    </recommendedName>
</protein>
<dbReference type="GeneID" id="30205478"/>
<dbReference type="AlphaFoldDB" id="A0AAJ8K3L4"/>
<gene>
    <name evidence="1" type="ORF">I302_102387</name>
</gene>
<dbReference type="EMBL" id="CP144541">
    <property type="protein sequence ID" value="WVW80406.1"/>
    <property type="molecule type" value="Genomic_DNA"/>
</dbReference>
<dbReference type="RefSeq" id="XP_065725542.1">
    <property type="nucleotide sequence ID" value="XM_065869470.1"/>
</dbReference>
<dbReference type="Gene3D" id="2.60.40.640">
    <property type="match status" value="1"/>
</dbReference>
<organism evidence="1 2">
    <name type="scientific">Kwoniella bestiolae CBS 10118</name>
    <dbReference type="NCBI Taxonomy" id="1296100"/>
    <lineage>
        <taxon>Eukaryota</taxon>
        <taxon>Fungi</taxon>
        <taxon>Dikarya</taxon>
        <taxon>Basidiomycota</taxon>
        <taxon>Agaricomycotina</taxon>
        <taxon>Tremellomycetes</taxon>
        <taxon>Tremellales</taxon>
        <taxon>Cryptococcaceae</taxon>
        <taxon>Kwoniella</taxon>
    </lineage>
</organism>
<reference evidence="1" key="1">
    <citation type="submission" date="2013-07" db="EMBL/GenBank/DDBJ databases">
        <authorList>
            <consortium name="The Broad Institute Genome Sequencing Platform"/>
            <person name="Cuomo C."/>
            <person name="Litvintseva A."/>
            <person name="Chen Y."/>
            <person name="Heitman J."/>
            <person name="Sun S."/>
            <person name="Springer D."/>
            <person name="Dromer F."/>
            <person name="Young S.K."/>
            <person name="Zeng Q."/>
            <person name="Gargeya S."/>
            <person name="Fitzgerald M."/>
            <person name="Abouelleil A."/>
            <person name="Alvarado L."/>
            <person name="Berlin A.M."/>
            <person name="Chapman S.B."/>
            <person name="Dewar J."/>
            <person name="Goldberg J."/>
            <person name="Griggs A."/>
            <person name="Gujja S."/>
            <person name="Hansen M."/>
            <person name="Howarth C."/>
            <person name="Imamovic A."/>
            <person name="Larimer J."/>
            <person name="McCowan C."/>
            <person name="Murphy C."/>
            <person name="Pearson M."/>
            <person name="Priest M."/>
            <person name="Roberts A."/>
            <person name="Saif S."/>
            <person name="Shea T."/>
            <person name="Sykes S."/>
            <person name="Wortman J."/>
            <person name="Nusbaum C."/>
            <person name="Birren B."/>
        </authorList>
    </citation>
    <scope>NUCLEOTIDE SEQUENCE</scope>
    <source>
        <strain evidence="1">CBS 10118</strain>
    </source>
</reference>